<dbReference type="SMART" id="SM00304">
    <property type="entry name" value="HAMP"/>
    <property type="match status" value="8"/>
</dbReference>
<dbReference type="PROSITE" id="PS50885">
    <property type="entry name" value="HAMP"/>
    <property type="match status" value="7"/>
</dbReference>
<evidence type="ECO:0000256" key="4">
    <source>
        <dbReference type="ARBA" id="ARBA00012438"/>
    </source>
</evidence>
<evidence type="ECO:0000256" key="14">
    <source>
        <dbReference type="SAM" id="MobiDB-lite"/>
    </source>
</evidence>
<keyword evidence="8" id="KW-0418">Kinase</keyword>
<dbReference type="InterPro" id="IPR036097">
    <property type="entry name" value="HisK_dim/P_sf"/>
</dbReference>
<dbReference type="InterPro" id="IPR003661">
    <property type="entry name" value="HisK_dim/P_dom"/>
</dbReference>
<dbReference type="CDD" id="cd16922">
    <property type="entry name" value="HATPase_EvgS-ArcB-TorS-like"/>
    <property type="match status" value="1"/>
</dbReference>
<keyword evidence="5 12" id="KW-0597">Phosphoprotein</keyword>
<feature type="domain" description="HAMP" evidence="17">
    <location>
        <begin position="326"/>
        <end position="378"/>
    </location>
</feature>
<dbReference type="CDD" id="cd06225">
    <property type="entry name" value="HAMP"/>
    <property type="match status" value="7"/>
</dbReference>
<dbReference type="SUPFAM" id="SSF47384">
    <property type="entry name" value="Homodimeric domain of signal transducing histidine kinase"/>
    <property type="match status" value="1"/>
</dbReference>
<keyword evidence="9" id="KW-1133">Transmembrane helix</keyword>
<keyword evidence="13" id="KW-0175">Coiled coil</keyword>
<dbReference type="SUPFAM" id="SSF55781">
    <property type="entry name" value="GAF domain-like"/>
    <property type="match status" value="1"/>
</dbReference>
<evidence type="ECO:0000256" key="12">
    <source>
        <dbReference type="PROSITE-ProRule" id="PRU00169"/>
    </source>
</evidence>
<evidence type="ECO:0000259" key="15">
    <source>
        <dbReference type="PROSITE" id="PS50109"/>
    </source>
</evidence>
<evidence type="ECO:0000313" key="19">
    <source>
        <dbReference type="Proteomes" id="UP000317982"/>
    </source>
</evidence>
<evidence type="ECO:0000256" key="6">
    <source>
        <dbReference type="ARBA" id="ARBA00022679"/>
    </source>
</evidence>
<keyword evidence="10" id="KW-0902">Two-component regulatory system</keyword>
<dbReference type="PROSITE" id="PS50110">
    <property type="entry name" value="RESPONSE_REGULATORY"/>
    <property type="match status" value="1"/>
</dbReference>
<feature type="coiled-coil region" evidence="13">
    <location>
        <begin position="911"/>
        <end position="962"/>
    </location>
</feature>
<evidence type="ECO:0000256" key="13">
    <source>
        <dbReference type="SAM" id="Coils"/>
    </source>
</evidence>
<dbReference type="CDD" id="cd00082">
    <property type="entry name" value="HisKA"/>
    <property type="match status" value="1"/>
</dbReference>
<dbReference type="SMART" id="SM00387">
    <property type="entry name" value="HATPase_c"/>
    <property type="match status" value="1"/>
</dbReference>
<gene>
    <name evidence="18" type="ORF">FL583_18315</name>
</gene>
<sequence length="1449" mass="155187">MRHTMTTAERGRPSRRPSGNGSAPAGTPARRAADAGQPSPNGTLVAERPEIVTELSDALEMLRRGDFSARLARRDGPDADLAELFNEVAGRMEQRNREFERVSRVIGRDGRMAERVDESIGSGDWAAGAQAINSLIDDLARPTTEVARVIDAVARGDLSQQMALEIGDQPLKGEFLRIGTTVNRMVDQLSSFADEVTRVAREVGTEGKLGGQAQVRGVSGVWRELTDNVNSMAGNLTGQVRNIAQVTTAVARGDLTQKITVDARGEILEVKSTVNTMVDQLSAFADEVTRVAREVGTEGKLGGQAHVRGISGTWAELTENVNQLAGNLTGQVRNIAQVTTAVAKGDLTQKITVDAQGEIAELKSTVNTMVDQLSSFADEVTRVAREVGTDGKLGGQATVRGVSGTWQELTNNVNQLAGNLTGQVRNIAQVTTAVAKGDLTQKITVDARGEIAELKNTVNTMVDQLSSFADEVTRVAREVGTDGKLGGQAQVRGVSGTWQELTNNVNQLAGNLTGQVRNIASVTTAVAKGDLTQKITVDAQGEIAELKNTVNTMVDQLSSFADEVTRVAREVGTDGKLGGQAQVRGVSGTWRELTDNVNSMAGNLTSQVRNIASVTTAVAKGDLGQKITVDAQGEILELKNTVNTMVDQLSSFANEVTRVAREVGTEGKLGGQAEVRDVSGTWRDLTQSVNILAGNLTTQVRAIADVATAVTRGDLSQAITVETQGELAELRDNINQMINNLKDTTTKNAEQDWLKSNLARIGAQLQGQRDLRQVCQMIMSEITPVVDAQQGAFFLLEATREGLRLRLASSYGYAPRRGESVLSLGEGLVGQAAVERRSIRVPQTPPGYLSIGSGLGEAPPADLVIVPVLFEERVLGVIELASFKNFSDLHMSFLQQLVDTLGVVLNTIIANARTEELLAQSQRLTQELQAQSMELQRTNAELQEKAALLSEQNRNIEIKNREIEMARLGLEEKAEQLALSSQYKTEFMANMSHELRTPLNSLLVLARLLAENTESNLTGRQIEFARTIHDAGWDLLTLINDILDLSKVEAGKMDVHAGRVALDDVCGYVEQTFRAQSELKGLRFAVERGPGVPDQLFTDEQRLQQILKNLLSNAVKFTDAGTVTLSIHVGPEDMLFASPTLNAADRVVAFAVTDTGIGVAADKLKLIFDPFQQADGSTSRKYGGTGLGLSISREIARVLGGSITVQSDVGRGSTFTLYLPERYPGEAPDALDRLQDDTVFSGSSYSGPLMVGSPRTAISGGPARVVDAEEIGAAIITQGASAARPTAVENTAPEPRPLEPSRSMRGKPTHTVDTSVLAGRTVLIVDDDVRNVFALTSALELHGLTVLYADNGAAGIATLQAHPEVDLVLMDVMMPDMDGNETTAAIRKMPGFSELPILFLTAKAMPGDRDKSLAAGASDYITKPVDLDRLLRLMSGWVTRDAGAPGPDA</sequence>
<dbReference type="Gene3D" id="1.20.120.1530">
    <property type="match status" value="5"/>
</dbReference>
<comment type="subcellular location">
    <subcellularLocation>
        <location evidence="2">Cell membrane</location>
    </subcellularLocation>
</comment>
<dbReference type="SUPFAM" id="SSF52172">
    <property type="entry name" value="CheY-like"/>
    <property type="match status" value="1"/>
</dbReference>
<dbReference type="InterPro" id="IPR029016">
    <property type="entry name" value="GAF-like_dom_sf"/>
</dbReference>
<feature type="domain" description="HAMP" evidence="17">
    <location>
        <begin position="418"/>
        <end position="470"/>
    </location>
</feature>
<dbReference type="EC" id="2.7.13.3" evidence="4"/>
<dbReference type="GO" id="GO:0005886">
    <property type="term" value="C:plasma membrane"/>
    <property type="evidence" value="ECO:0007669"/>
    <property type="project" value="UniProtKB-SubCell"/>
</dbReference>
<feature type="domain" description="HAMP" evidence="17">
    <location>
        <begin position="510"/>
        <end position="562"/>
    </location>
</feature>
<dbReference type="PANTHER" id="PTHR45339">
    <property type="entry name" value="HYBRID SIGNAL TRANSDUCTION HISTIDINE KINASE J"/>
    <property type="match status" value="1"/>
</dbReference>
<evidence type="ECO:0000256" key="11">
    <source>
        <dbReference type="ARBA" id="ARBA00074306"/>
    </source>
</evidence>
<dbReference type="SUPFAM" id="SSF55874">
    <property type="entry name" value="ATPase domain of HSP90 chaperone/DNA topoisomerase II/histidine kinase"/>
    <property type="match status" value="1"/>
</dbReference>
<dbReference type="Pfam" id="PF00072">
    <property type="entry name" value="Response_reg"/>
    <property type="match status" value="1"/>
</dbReference>
<feature type="domain" description="Histidine kinase" evidence="15">
    <location>
        <begin position="990"/>
        <end position="1223"/>
    </location>
</feature>
<feature type="coiled-coil region" evidence="13">
    <location>
        <begin position="720"/>
        <end position="747"/>
    </location>
</feature>
<evidence type="ECO:0000256" key="7">
    <source>
        <dbReference type="ARBA" id="ARBA00022692"/>
    </source>
</evidence>
<dbReference type="FunFam" id="3.30.565.10:FF:000010">
    <property type="entry name" value="Sensor histidine kinase RcsC"/>
    <property type="match status" value="1"/>
</dbReference>
<evidence type="ECO:0000256" key="9">
    <source>
        <dbReference type="ARBA" id="ARBA00022989"/>
    </source>
</evidence>
<comment type="catalytic activity">
    <reaction evidence="1">
        <text>ATP + protein L-histidine = ADP + protein N-phospho-L-histidine.</text>
        <dbReference type="EC" id="2.7.13.3"/>
    </reaction>
</comment>
<evidence type="ECO:0000256" key="8">
    <source>
        <dbReference type="ARBA" id="ARBA00022777"/>
    </source>
</evidence>
<evidence type="ECO:0000256" key="10">
    <source>
        <dbReference type="ARBA" id="ARBA00023012"/>
    </source>
</evidence>
<dbReference type="SMART" id="SM00388">
    <property type="entry name" value="HisKA"/>
    <property type="match status" value="1"/>
</dbReference>
<dbReference type="FunFam" id="1.20.120.1530:FF:000002">
    <property type="entry name" value="Two-component osmosensing histidine kinase"/>
    <property type="match status" value="4"/>
</dbReference>
<feature type="domain" description="HAMP" evidence="17">
    <location>
        <begin position="137"/>
        <end position="194"/>
    </location>
</feature>
<proteinExistence type="inferred from homology"/>
<dbReference type="InParanoid" id="A0A545AQP8"/>
<dbReference type="SMART" id="SM00448">
    <property type="entry name" value="REC"/>
    <property type="match status" value="1"/>
</dbReference>
<keyword evidence="19" id="KW-1185">Reference proteome</keyword>
<dbReference type="InterPro" id="IPR003660">
    <property type="entry name" value="HAMP_dom"/>
</dbReference>
<feature type="domain" description="HAMP" evidence="17">
    <location>
        <begin position="694"/>
        <end position="746"/>
    </location>
</feature>
<dbReference type="InterPro" id="IPR003594">
    <property type="entry name" value="HATPase_dom"/>
</dbReference>
<keyword evidence="7" id="KW-0812">Transmembrane</keyword>
<dbReference type="Gene3D" id="3.30.450.40">
    <property type="match status" value="1"/>
</dbReference>
<dbReference type="Gene3D" id="3.40.50.2300">
    <property type="match status" value="1"/>
</dbReference>
<dbReference type="Pfam" id="PF02518">
    <property type="entry name" value="HATPase_c"/>
    <property type="match status" value="1"/>
</dbReference>
<reference evidence="18 19" key="1">
    <citation type="submission" date="2019-07" db="EMBL/GenBank/DDBJ databases">
        <title>Cryptosporangium phraense sp. nov., isolated from plant litter.</title>
        <authorList>
            <person name="Suriyachadkun C."/>
        </authorList>
    </citation>
    <scope>NUCLEOTIDE SEQUENCE [LARGE SCALE GENOMIC DNA]</scope>
    <source>
        <strain evidence="18 19">A-T 5661</strain>
    </source>
</reference>
<dbReference type="Pfam" id="PF00512">
    <property type="entry name" value="HisKA"/>
    <property type="match status" value="1"/>
</dbReference>
<comment type="similarity">
    <text evidence="3">In the N-terminal section; belongs to the phytochrome family.</text>
</comment>
<dbReference type="CDD" id="cd17546">
    <property type="entry name" value="REC_hyHK_CKI1_RcsC-like"/>
    <property type="match status" value="1"/>
</dbReference>
<feature type="domain" description="HAMP" evidence="17">
    <location>
        <begin position="602"/>
        <end position="654"/>
    </location>
</feature>
<dbReference type="PROSITE" id="PS50109">
    <property type="entry name" value="HIS_KIN"/>
    <property type="match status" value="1"/>
</dbReference>
<dbReference type="Pfam" id="PF13185">
    <property type="entry name" value="GAF_2"/>
    <property type="match status" value="1"/>
</dbReference>
<dbReference type="PANTHER" id="PTHR45339:SF1">
    <property type="entry name" value="HYBRID SIGNAL TRANSDUCTION HISTIDINE KINASE J"/>
    <property type="match status" value="1"/>
</dbReference>
<dbReference type="InterPro" id="IPR005467">
    <property type="entry name" value="His_kinase_dom"/>
</dbReference>
<dbReference type="SUPFAM" id="SSF58104">
    <property type="entry name" value="Methyl-accepting chemotaxis protein (MCP) signaling domain"/>
    <property type="match status" value="3"/>
</dbReference>
<keyword evidence="9" id="KW-0472">Membrane</keyword>
<feature type="domain" description="Response regulatory" evidence="16">
    <location>
        <begin position="1321"/>
        <end position="1438"/>
    </location>
</feature>
<feature type="region of interest" description="Disordered" evidence="14">
    <location>
        <begin position="1282"/>
        <end position="1310"/>
    </location>
</feature>
<keyword evidence="6" id="KW-0808">Transferase</keyword>
<comment type="caution">
    <text evidence="18">The sequence shown here is derived from an EMBL/GenBank/DDBJ whole genome shotgun (WGS) entry which is preliminary data.</text>
</comment>
<name>A0A545AQP8_9ACTN</name>
<feature type="domain" description="HAMP" evidence="17">
    <location>
        <begin position="234"/>
        <end position="286"/>
    </location>
</feature>
<evidence type="ECO:0000256" key="3">
    <source>
        <dbReference type="ARBA" id="ARBA00006402"/>
    </source>
</evidence>
<evidence type="ECO:0000256" key="5">
    <source>
        <dbReference type="ARBA" id="ARBA00022553"/>
    </source>
</evidence>
<dbReference type="Gene3D" id="1.10.287.130">
    <property type="match status" value="1"/>
</dbReference>
<feature type="modified residue" description="4-aspartylphosphate" evidence="12">
    <location>
        <position position="1371"/>
    </location>
</feature>
<feature type="region of interest" description="Disordered" evidence="14">
    <location>
        <begin position="1"/>
        <end position="49"/>
    </location>
</feature>
<accession>A0A545AQP8</accession>
<dbReference type="InterPro" id="IPR001789">
    <property type="entry name" value="Sig_transdc_resp-reg_receiver"/>
</dbReference>
<dbReference type="PRINTS" id="PR00344">
    <property type="entry name" value="BCTRLSENSOR"/>
</dbReference>
<dbReference type="InterPro" id="IPR004358">
    <property type="entry name" value="Sig_transdc_His_kin-like_C"/>
</dbReference>
<dbReference type="Gene3D" id="3.30.565.10">
    <property type="entry name" value="Histidine kinase-like ATPase, C-terminal domain"/>
    <property type="match status" value="1"/>
</dbReference>
<dbReference type="OrthoDB" id="9810730at2"/>
<dbReference type="InterPro" id="IPR003018">
    <property type="entry name" value="GAF"/>
</dbReference>
<evidence type="ECO:0000256" key="1">
    <source>
        <dbReference type="ARBA" id="ARBA00000085"/>
    </source>
</evidence>
<dbReference type="Proteomes" id="UP000317982">
    <property type="component" value="Unassembled WGS sequence"/>
</dbReference>
<dbReference type="EMBL" id="VIRS01000012">
    <property type="protein sequence ID" value="TQS43593.1"/>
    <property type="molecule type" value="Genomic_DNA"/>
</dbReference>
<protein>
    <recommendedName>
        <fullName evidence="11">Circadian input-output histidine kinase CikA</fullName>
        <ecNumber evidence="4">2.7.13.3</ecNumber>
    </recommendedName>
</protein>
<dbReference type="SMART" id="SM00065">
    <property type="entry name" value="GAF"/>
    <property type="match status" value="1"/>
</dbReference>
<dbReference type="GO" id="GO:0000155">
    <property type="term" value="F:phosphorelay sensor kinase activity"/>
    <property type="evidence" value="ECO:0007669"/>
    <property type="project" value="InterPro"/>
</dbReference>
<evidence type="ECO:0000259" key="17">
    <source>
        <dbReference type="PROSITE" id="PS50885"/>
    </source>
</evidence>
<evidence type="ECO:0000256" key="2">
    <source>
        <dbReference type="ARBA" id="ARBA00004236"/>
    </source>
</evidence>
<dbReference type="InterPro" id="IPR036890">
    <property type="entry name" value="HATPase_C_sf"/>
</dbReference>
<organism evidence="18 19">
    <name type="scientific">Cryptosporangium phraense</name>
    <dbReference type="NCBI Taxonomy" id="2593070"/>
    <lineage>
        <taxon>Bacteria</taxon>
        <taxon>Bacillati</taxon>
        <taxon>Actinomycetota</taxon>
        <taxon>Actinomycetes</taxon>
        <taxon>Cryptosporangiales</taxon>
        <taxon>Cryptosporangiaceae</taxon>
        <taxon>Cryptosporangium</taxon>
    </lineage>
</organism>
<dbReference type="InterPro" id="IPR011006">
    <property type="entry name" value="CheY-like_superfamily"/>
</dbReference>
<evidence type="ECO:0000313" key="18">
    <source>
        <dbReference type="EMBL" id="TQS43593.1"/>
    </source>
</evidence>
<dbReference type="Pfam" id="PF00672">
    <property type="entry name" value="HAMP"/>
    <property type="match status" value="6"/>
</dbReference>
<evidence type="ECO:0000259" key="16">
    <source>
        <dbReference type="PROSITE" id="PS50110"/>
    </source>
</evidence>
<dbReference type="Pfam" id="PF18947">
    <property type="entry name" value="HAMP_2"/>
    <property type="match status" value="1"/>
</dbReference>